<name>A0AAD7AEB5_9AGAR</name>
<dbReference type="AlphaFoldDB" id="A0AAD7AEB5"/>
<comment type="caution">
    <text evidence="1">The sequence shown here is derived from an EMBL/GenBank/DDBJ whole genome shotgun (WGS) entry which is preliminary data.</text>
</comment>
<protein>
    <submittedName>
        <fullName evidence="1">Uncharacterized protein</fullName>
    </submittedName>
</protein>
<dbReference type="Proteomes" id="UP001218218">
    <property type="component" value="Unassembled WGS sequence"/>
</dbReference>
<evidence type="ECO:0000313" key="1">
    <source>
        <dbReference type="EMBL" id="KAJ7356518.1"/>
    </source>
</evidence>
<organism evidence="1 2">
    <name type="scientific">Mycena albidolilacea</name>
    <dbReference type="NCBI Taxonomy" id="1033008"/>
    <lineage>
        <taxon>Eukaryota</taxon>
        <taxon>Fungi</taxon>
        <taxon>Dikarya</taxon>
        <taxon>Basidiomycota</taxon>
        <taxon>Agaricomycotina</taxon>
        <taxon>Agaricomycetes</taxon>
        <taxon>Agaricomycetidae</taxon>
        <taxon>Agaricales</taxon>
        <taxon>Marasmiineae</taxon>
        <taxon>Mycenaceae</taxon>
        <taxon>Mycena</taxon>
    </lineage>
</organism>
<sequence length="108" mass="12395">MMFLSVWVQGVWQVWNLSTVWTSLFRLTTLMLIFPDALLLQMQAIRWCQKVSADSKLEGKAELDTSVESVSGGDGVVECGKKRRSSCQVVNQTGILDYQWDVHRLEWE</sequence>
<evidence type="ECO:0000313" key="2">
    <source>
        <dbReference type="Proteomes" id="UP001218218"/>
    </source>
</evidence>
<keyword evidence="2" id="KW-1185">Reference proteome</keyword>
<accession>A0AAD7AEB5</accession>
<dbReference type="EMBL" id="JARIHO010000008">
    <property type="protein sequence ID" value="KAJ7356518.1"/>
    <property type="molecule type" value="Genomic_DNA"/>
</dbReference>
<proteinExistence type="predicted"/>
<reference evidence="1" key="1">
    <citation type="submission" date="2023-03" db="EMBL/GenBank/DDBJ databases">
        <title>Massive genome expansion in bonnet fungi (Mycena s.s.) driven by repeated elements and novel gene families across ecological guilds.</title>
        <authorList>
            <consortium name="Lawrence Berkeley National Laboratory"/>
            <person name="Harder C.B."/>
            <person name="Miyauchi S."/>
            <person name="Viragh M."/>
            <person name="Kuo A."/>
            <person name="Thoen E."/>
            <person name="Andreopoulos B."/>
            <person name="Lu D."/>
            <person name="Skrede I."/>
            <person name="Drula E."/>
            <person name="Henrissat B."/>
            <person name="Morin E."/>
            <person name="Kohler A."/>
            <person name="Barry K."/>
            <person name="LaButti K."/>
            <person name="Morin E."/>
            <person name="Salamov A."/>
            <person name="Lipzen A."/>
            <person name="Mereny Z."/>
            <person name="Hegedus B."/>
            <person name="Baldrian P."/>
            <person name="Stursova M."/>
            <person name="Weitz H."/>
            <person name="Taylor A."/>
            <person name="Grigoriev I.V."/>
            <person name="Nagy L.G."/>
            <person name="Martin F."/>
            <person name="Kauserud H."/>
        </authorList>
    </citation>
    <scope>NUCLEOTIDE SEQUENCE</scope>
    <source>
        <strain evidence="1">CBHHK002</strain>
    </source>
</reference>
<gene>
    <name evidence="1" type="ORF">DFH08DRAFT_802555</name>
</gene>